<evidence type="ECO:0000313" key="7">
    <source>
        <dbReference type="Proteomes" id="UP000065807"/>
    </source>
</evidence>
<dbReference type="Pfam" id="PF13614">
    <property type="entry name" value="AAA_31"/>
    <property type="match status" value="1"/>
</dbReference>
<keyword evidence="7" id="KW-1185">Reference proteome</keyword>
<comment type="similarity">
    <text evidence="1">Belongs to the ParA family.</text>
</comment>
<dbReference type="InterPro" id="IPR027417">
    <property type="entry name" value="P-loop_NTPase"/>
</dbReference>
<comment type="subunit">
    <text evidence="3">Dimerizes in the presence of ATP but not ADP; ATP-binding is required for double-stranded (ds)DNA-binding. Interacts with DnaA.</text>
</comment>
<evidence type="ECO:0000256" key="4">
    <source>
        <dbReference type="ARBA" id="ARBA00071824"/>
    </source>
</evidence>
<dbReference type="PANTHER" id="PTHR13696">
    <property type="entry name" value="P-LOOP CONTAINING NUCLEOSIDE TRIPHOSPHATE HYDROLASE"/>
    <property type="match status" value="1"/>
</dbReference>
<dbReference type="Gene3D" id="3.40.50.300">
    <property type="entry name" value="P-loop containing nucleotide triphosphate hydrolases"/>
    <property type="match status" value="1"/>
</dbReference>
<dbReference type="PIRSF" id="PIRSF009320">
    <property type="entry name" value="Nuc_binding_HP_1000"/>
    <property type="match status" value="1"/>
</dbReference>
<protein>
    <recommendedName>
        <fullName evidence="4">Sporulation initiation inhibitor protein Soj</fullName>
    </recommendedName>
</protein>
<dbReference type="InterPro" id="IPR050678">
    <property type="entry name" value="DNA_Partitioning_ATPase"/>
</dbReference>
<sequence length="251" mass="26923">MIAIVNQKGGVGKSTTAVNLGAYMADAGKRVLLVDIDPQGNASSGVGVNKGELEACMYDVLIEEQALEGIVHPTGVPGLFVAPASIELAGAEIQLVPTMSREYRLQRALEGVRDGYDYVLIDSPPSLGLLTVNGLTAADGALVPIQCEFYALEGLSQLMQTIEIVRHHLNGKLEVDGVVMTMYDARTNLSEQVSRDVRAFFHGKVQVYDTVIPRNVRLSEAPSFGQPILLYDDGCSGAVAYRQLAREVMAG</sequence>
<organism evidence="6 7">
    <name type="scientific">Limnochorda pilosa</name>
    <dbReference type="NCBI Taxonomy" id="1555112"/>
    <lineage>
        <taxon>Bacteria</taxon>
        <taxon>Bacillati</taxon>
        <taxon>Bacillota</taxon>
        <taxon>Limnochordia</taxon>
        <taxon>Limnochordales</taxon>
        <taxon>Limnochordaceae</taxon>
        <taxon>Limnochorda</taxon>
    </lineage>
</organism>
<dbReference type="EMBL" id="AP014924">
    <property type="protein sequence ID" value="BAS29456.1"/>
    <property type="molecule type" value="Genomic_DNA"/>
</dbReference>
<dbReference type="PATRIC" id="fig|1555112.3.peg.3684"/>
<reference evidence="7" key="1">
    <citation type="submission" date="2015-07" db="EMBL/GenBank/DDBJ databases">
        <title>Complete genome sequence and phylogenetic analysis of Limnochorda pilosa.</title>
        <authorList>
            <person name="Watanabe M."/>
            <person name="Kojima H."/>
            <person name="Fukui M."/>
        </authorList>
    </citation>
    <scope>NUCLEOTIDE SEQUENCE [LARGE SCALE GENOMIC DNA]</scope>
    <source>
        <strain evidence="7">HC45</strain>
    </source>
</reference>
<dbReference type="Proteomes" id="UP000065807">
    <property type="component" value="Chromosome"/>
</dbReference>
<feature type="domain" description="AAA" evidence="5">
    <location>
        <begin position="1"/>
        <end position="175"/>
    </location>
</feature>
<evidence type="ECO:0000256" key="3">
    <source>
        <dbReference type="ARBA" id="ARBA00062323"/>
    </source>
</evidence>
<reference evidence="7" key="2">
    <citation type="journal article" date="2016" name="Int. J. Syst. Evol. Microbiol.">
        <title>Complete genome sequence and cell structure of Limnochorda pilosa, a Gram-negative spore-former within the phylum Firmicutes.</title>
        <authorList>
            <person name="Watanabe M."/>
            <person name="Kojima H."/>
            <person name="Fukui M."/>
        </authorList>
    </citation>
    <scope>NUCLEOTIDE SEQUENCE [LARGE SCALE GENOMIC DNA]</scope>
    <source>
        <strain evidence="7">HC45</strain>
    </source>
</reference>
<name>A0A0K2SQS2_LIMPI</name>
<evidence type="ECO:0000256" key="1">
    <source>
        <dbReference type="ARBA" id="ARBA00006976"/>
    </source>
</evidence>
<accession>A0A0K2SQS2</accession>
<evidence type="ECO:0000259" key="5">
    <source>
        <dbReference type="Pfam" id="PF13614"/>
    </source>
</evidence>
<evidence type="ECO:0000256" key="2">
    <source>
        <dbReference type="ARBA" id="ARBA00049360"/>
    </source>
</evidence>
<gene>
    <name evidence="6" type="ORF">LIP_3648</name>
</gene>
<comment type="catalytic activity">
    <reaction evidence="2">
        <text>ATP + H2O = ADP + phosphate + H(+)</text>
        <dbReference type="Rhea" id="RHEA:13065"/>
        <dbReference type="ChEBI" id="CHEBI:15377"/>
        <dbReference type="ChEBI" id="CHEBI:15378"/>
        <dbReference type="ChEBI" id="CHEBI:30616"/>
        <dbReference type="ChEBI" id="CHEBI:43474"/>
        <dbReference type="ChEBI" id="CHEBI:456216"/>
    </reaction>
</comment>
<dbReference type="SUPFAM" id="SSF52540">
    <property type="entry name" value="P-loop containing nucleoside triphosphate hydrolases"/>
    <property type="match status" value="1"/>
</dbReference>
<dbReference type="PANTHER" id="PTHR13696:SF52">
    <property type="entry name" value="PARA FAMILY PROTEIN CT_582"/>
    <property type="match status" value="1"/>
</dbReference>
<dbReference type="InterPro" id="IPR025669">
    <property type="entry name" value="AAA_dom"/>
</dbReference>
<proteinExistence type="inferred from homology"/>
<evidence type="ECO:0000313" key="6">
    <source>
        <dbReference type="EMBL" id="BAS29456.1"/>
    </source>
</evidence>
<dbReference type="FunFam" id="3.40.50.300:FF:000285">
    <property type="entry name" value="Sporulation initiation inhibitor Soj"/>
    <property type="match status" value="1"/>
</dbReference>
<dbReference type="KEGG" id="lpil:LIP_3648"/>
<dbReference type="STRING" id="1555112.LIP_3648"/>
<dbReference type="CDD" id="cd02042">
    <property type="entry name" value="ParAB_family"/>
    <property type="match status" value="1"/>
</dbReference>
<dbReference type="AlphaFoldDB" id="A0A0K2SQS2"/>